<dbReference type="PANTHER" id="PTHR23219:SF13">
    <property type="entry name" value="TYROSINE-PROTEIN PHOSPHATASE DOMAIN-CONTAINING PROTEIN"/>
    <property type="match status" value="1"/>
</dbReference>
<dbReference type="PANTHER" id="PTHR23219">
    <property type="entry name" value="TYROSINE-PROTEIN PHOSPHATASE C15H7.3-RELATED"/>
    <property type="match status" value="1"/>
</dbReference>
<protein>
    <recommendedName>
        <fullName evidence="6">Tyrosine-protein phosphatase domain-containing protein</fullName>
    </recommendedName>
</protein>
<gene>
    <name evidence="4" type="ORF">CAUJ_LOCUS2863</name>
</gene>
<dbReference type="Proteomes" id="UP000835052">
    <property type="component" value="Unassembled WGS sequence"/>
</dbReference>
<proteinExistence type="predicted"/>
<dbReference type="InterPro" id="IPR000387">
    <property type="entry name" value="Tyr_Pase_dom"/>
</dbReference>
<comment type="caution">
    <text evidence="4">The sequence shown here is derived from an EMBL/GenBank/DDBJ whole genome shotgun (WGS) entry which is preliminary data.</text>
</comment>
<dbReference type="OrthoDB" id="5870053at2759"/>
<reference evidence="4" key="1">
    <citation type="submission" date="2020-10" db="EMBL/GenBank/DDBJ databases">
        <authorList>
            <person name="Kikuchi T."/>
        </authorList>
    </citation>
    <scope>NUCLEOTIDE SEQUENCE</scope>
    <source>
        <strain evidence="4">NKZ352</strain>
    </source>
</reference>
<sequence length="413" mass="46681">MTDEKRRSKSRDKKSRSRASTPERKTSCVAINKESGSTVKKAGKILVATARKKTSSTGRDHHNHSTDSSERKTKTTVKRTPSAHQNTVASNQPPAAPSPVRSPDLPTTPDDLKKNCVARDFVEHLAIVKYKMQYEELRASRVPLDQCKVWAANMSRNQSDKYPIYDANRVILQMCKQDYINASIVPLDGFPHPVILAQVPVFSVPTAVEEFWRMIFHEQVTAVHLLCKSDETPNNFAELFPLNTGAYQYFGSMFINNRRTARDQPDLIKYTIEVLPEGCSNSIMTSVYHHQYWDALTGPSNIRPPLNTAVQIQQGHEKSAIVSLYGSGRAGTLLALSVALKNLHDGHEPNMKEIVQNIRLKRPMSVDSMQQFGLLYFAFLHHIKRRIPPELQEKAREFKKLCEEATVFAENVL</sequence>
<dbReference type="SUPFAM" id="SSF52799">
    <property type="entry name" value="(Phosphotyrosine protein) phosphatases II"/>
    <property type="match status" value="1"/>
</dbReference>
<feature type="compositionally biased region" description="Polar residues" evidence="1">
    <location>
        <begin position="78"/>
        <end position="93"/>
    </location>
</feature>
<feature type="region of interest" description="Disordered" evidence="1">
    <location>
        <begin position="1"/>
        <end position="111"/>
    </location>
</feature>
<dbReference type="CDD" id="cd00047">
    <property type="entry name" value="PTPc"/>
    <property type="match status" value="1"/>
</dbReference>
<dbReference type="InterPro" id="IPR003595">
    <property type="entry name" value="Tyr_Pase_cat"/>
</dbReference>
<dbReference type="GO" id="GO:0004725">
    <property type="term" value="F:protein tyrosine phosphatase activity"/>
    <property type="evidence" value="ECO:0007669"/>
    <property type="project" value="InterPro"/>
</dbReference>
<organism evidence="4 5">
    <name type="scientific">Caenorhabditis auriculariae</name>
    <dbReference type="NCBI Taxonomy" id="2777116"/>
    <lineage>
        <taxon>Eukaryota</taxon>
        <taxon>Metazoa</taxon>
        <taxon>Ecdysozoa</taxon>
        <taxon>Nematoda</taxon>
        <taxon>Chromadorea</taxon>
        <taxon>Rhabditida</taxon>
        <taxon>Rhabditina</taxon>
        <taxon>Rhabditomorpha</taxon>
        <taxon>Rhabditoidea</taxon>
        <taxon>Rhabditidae</taxon>
        <taxon>Peloderinae</taxon>
        <taxon>Caenorhabditis</taxon>
    </lineage>
</organism>
<dbReference type="PROSITE" id="PS50055">
    <property type="entry name" value="TYR_PHOSPHATASE_PTP"/>
    <property type="match status" value="1"/>
</dbReference>
<feature type="domain" description="Tyrosine-protein phosphatase" evidence="2">
    <location>
        <begin position="153"/>
        <end position="382"/>
    </location>
</feature>
<dbReference type="SMART" id="SM00404">
    <property type="entry name" value="PTPc_motif"/>
    <property type="match status" value="1"/>
</dbReference>
<accession>A0A8S1GV11</accession>
<evidence type="ECO:0008006" key="6">
    <source>
        <dbReference type="Google" id="ProtNLM"/>
    </source>
</evidence>
<dbReference type="Pfam" id="PF00102">
    <property type="entry name" value="Y_phosphatase"/>
    <property type="match status" value="1"/>
</dbReference>
<dbReference type="InterPro" id="IPR000242">
    <property type="entry name" value="PTP_cat"/>
</dbReference>
<name>A0A8S1GV11_9PELO</name>
<dbReference type="InterPro" id="IPR029021">
    <property type="entry name" value="Prot-tyrosine_phosphatase-like"/>
</dbReference>
<dbReference type="SMART" id="SM00194">
    <property type="entry name" value="PTPc"/>
    <property type="match status" value="1"/>
</dbReference>
<evidence type="ECO:0000313" key="5">
    <source>
        <dbReference type="Proteomes" id="UP000835052"/>
    </source>
</evidence>
<dbReference type="AlphaFoldDB" id="A0A8S1GV11"/>
<feature type="compositionally biased region" description="Basic and acidic residues" evidence="1">
    <location>
        <begin position="58"/>
        <end position="73"/>
    </location>
</feature>
<evidence type="ECO:0000259" key="3">
    <source>
        <dbReference type="PROSITE" id="PS50056"/>
    </source>
</evidence>
<evidence type="ECO:0000259" key="2">
    <source>
        <dbReference type="PROSITE" id="PS50055"/>
    </source>
</evidence>
<evidence type="ECO:0000313" key="4">
    <source>
        <dbReference type="EMBL" id="CAD6186944.1"/>
    </source>
</evidence>
<evidence type="ECO:0000256" key="1">
    <source>
        <dbReference type="SAM" id="MobiDB-lite"/>
    </source>
</evidence>
<dbReference type="PROSITE" id="PS50056">
    <property type="entry name" value="TYR_PHOSPHATASE_2"/>
    <property type="match status" value="1"/>
</dbReference>
<dbReference type="Gene3D" id="3.90.190.10">
    <property type="entry name" value="Protein tyrosine phosphatase superfamily"/>
    <property type="match status" value="1"/>
</dbReference>
<feature type="compositionally biased region" description="Basic residues" evidence="1">
    <location>
        <begin position="7"/>
        <end position="17"/>
    </location>
</feature>
<keyword evidence="5" id="KW-1185">Reference proteome</keyword>
<feature type="domain" description="Tyrosine specific protein phosphatases" evidence="3">
    <location>
        <begin position="326"/>
        <end position="373"/>
    </location>
</feature>
<dbReference type="EMBL" id="CAJGYM010000005">
    <property type="protein sequence ID" value="CAD6186944.1"/>
    <property type="molecule type" value="Genomic_DNA"/>
</dbReference>